<dbReference type="InterPro" id="IPR022761">
    <property type="entry name" value="Fumarate_lyase_N"/>
</dbReference>
<evidence type="ECO:0000259" key="2">
    <source>
        <dbReference type="SMART" id="SM00998"/>
    </source>
</evidence>
<reference evidence="3" key="1">
    <citation type="submission" date="2019-10" db="EMBL/GenBank/DDBJ databases">
        <authorList>
            <consortium name="DOE Joint Genome Institute"/>
            <person name="Kuo A."/>
            <person name="Miyauchi S."/>
            <person name="Kiss E."/>
            <person name="Drula E."/>
            <person name="Kohler A."/>
            <person name="Sanchez-Garcia M."/>
            <person name="Andreopoulos B."/>
            <person name="Barry K.W."/>
            <person name="Bonito G."/>
            <person name="Buee M."/>
            <person name="Carver A."/>
            <person name="Chen C."/>
            <person name="Cichocki N."/>
            <person name="Clum A."/>
            <person name="Culley D."/>
            <person name="Crous P.W."/>
            <person name="Fauchery L."/>
            <person name="Girlanda M."/>
            <person name="Hayes R."/>
            <person name="Keri Z."/>
            <person name="LaButti K."/>
            <person name="Lipzen A."/>
            <person name="Lombard V."/>
            <person name="Magnuson J."/>
            <person name="Maillard F."/>
            <person name="Morin E."/>
            <person name="Murat C."/>
            <person name="Nolan M."/>
            <person name="Ohm R."/>
            <person name="Pangilinan J."/>
            <person name="Pereira M."/>
            <person name="Perotto S."/>
            <person name="Peter M."/>
            <person name="Riley R."/>
            <person name="Sitrit Y."/>
            <person name="Stielow B."/>
            <person name="Szollosi G."/>
            <person name="Zifcakova L."/>
            <person name="Stursova M."/>
            <person name="Spatafora J.W."/>
            <person name="Tedersoo L."/>
            <person name="Vaario L.-M."/>
            <person name="Yamada A."/>
            <person name="Yan M."/>
            <person name="Wang P."/>
            <person name="Xu J."/>
            <person name="Bruns T."/>
            <person name="Baldrian P."/>
            <person name="Vilgalys R."/>
            <person name="Henrissat B."/>
            <person name="Grigoriev I.V."/>
            <person name="Hibbett D."/>
            <person name="Nagy L.G."/>
            <person name="Martin F.M."/>
        </authorList>
    </citation>
    <scope>NUCLEOTIDE SEQUENCE</scope>
    <source>
        <strain evidence="3">BED1</strain>
    </source>
</reference>
<name>A0AAD4GM72_BOLED</name>
<keyword evidence="4" id="KW-1185">Reference proteome</keyword>
<dbReference type="Proteomes" id="UP001194468">
    <property type="component" value="Unassembled WGS sequence"/>
</dbReference>
<dbReference type="PANTHER" id="PTHR43172:SF2">
    <property type="entry name" value="ADENYLOSUCCINATE LYASE C-TERMINAL DOMAIN-CONTAINING PROTEIN"/>
    <property type="match status" value="1"/>
</dbReference>
<protein>
    <submittedName>
        <fullName evidence="3">L-Aspartase-like protein</fullName>
    </submittedName>
</protein>
<organism evidence="3 4">
    <name type="scientific">Boletus edulis BED1</name>
    <dbReference type="NCBI Taxonomy" id="1328754"/>
    <lineage>
        <taxon>Eukaryota</taxon>
        <taxon>Fungi</taxon>
        <taxon>Dikarya</taxon>
        <taxon>Basidiomycota</taxon>
        <taxon>Agaricomycotina</taxon>
        <taxon>Agaricomycetes</taxon>
        <taxon>Agaricomycetidae</taxon>
        <taxon>Boletales</taxon>
        <taxon>Boletineae</taxon>
        <taxon>Boletaceae</taxon>
        <taxon>Boletoideae</taxon>
        <taxon>Boletus</taxon>
    </lineage>
</organism>
<evidence type="ECO:0000313" key="4">
    <source>
        <dbReference type="Proteomes" id="UP001194468"/>
    </source>
</evidence>
<proteinExistence type="inferred from homology"/>
<dbReference type="CDD" id="cd01597">
    <property type="entry name" value="pCLME"/>
    <property type="match status" value="1"/>
</dbReference>
<feature type="domain" description="Adenylosuccinate lyase C-terminal" evidence="2">
    <location>
        <begin position="361"/>
        <end position="441"/>
    </location>
</feature>
<dbReference type="EMBL" id="WHUW01000001">
    <property type="protein sequence ID" value="KAF8452422.1"/>
    <property type="molecule type" value="Genomic_DNA"/>
</dbReference>
<dbReference type="GO" id="GO:0003824">
    <property type="term" value="F:catalytic activity"/>
    <property type="evidence" value="ECO:0007669"/>
    <property type="project" value="InterPro"/>
</dbReference>
<reference evidence="3" key="2">
    <citation type="journal article" date="2020" name="Nat. Commun.">
        <title>Large-scale genome sequencing of mycorrhizal fungi provides insights into the early evolution of symbiotic traits.</title>
        <authorList>
            <person name="Miyauchi S."/>
            <person name="Kiss E."/>
            <person name="Kuo A."/>
            <person name="Drula E."/>
            <person name="Kohler A."/>
            <person name="Sanchez-Garcia M."/>
            <person name="Morin E."/>
            <person name="Andreopoulos B."/>
            <person name="Barry K.W."/>
            <person name="Bonito G."/>
            <person name="Buee M."/>
            <person name="Carver A."/>
            <person name="Chen C."/>
            <person name="Cichocki N."/>
            <person name="Clum A."/>
            <person name="Culley D."/>
            <person name="Crous P.W."/>
            <person name="Fauchery L."/>
            <person name="Girlanda M."/>
            <person name="Hayes R.D."/>
            <person name="Keri Z."/>
            <person name="LaButti K."/>
            <person name="Lipzen A."/>
            <person name="Lombard V."/>
            <person name="Magnuson J."/>
            <person name="Maillard F."/>
            <person name="Murat C."/>
            <person name="Nolan M."/>
            <person name="Ohm R.A."/>
            <person name="Pangilinan J."/>
            <person name="Pereira M.F."/>
            <person name="Perotto S."/>
            <person name="Peter M."/>
            <person name="Pfister S."/>
            <person name="Riley R."/>
            <person name="Sitrit Y."/>
            <person name="Stielow J.B."/>
            <person name="Szollosi G."/>
            <person name="Zifcakova L."/>
            <person name="Stursova M."/>
            <person name="Spatafora J.W."/>
            <person name="Tedersoo L."/>
            <person name="Vaario L.M."/>
            <person name="Yamada A."/>
            <person name="Yan M."/>
            <person name="Wang P."/>
            <person name="Xu J."/>
            <person name="Bruns T."/>
            <person name="Baldrian P."/>
            <person name="Vilgalys R."/>
            <person name="Dunand C."/>
            <person name="Henrissat B."/>
            <person name="Grigoriev I.V."/>
            <person name="Hibbett D."/>
            <person name="Nagy L.G."/>
            <person name="Martin F.M."/>
        </authorList>
    </citation>
    <scope>NUCLEOTIDE SEQUENCE</scope>
    <source>
        <strain evidence="3">BED1</strain>
    </source>
</reference>
<dbReference type="SMART" id="SM00998">
    <property type="entry name" value="ADSL_C"/>
    <property type="match status" value="1"/>
</dbReference>
<dbReference type="AlphaFoldDB" id="A0AAD4GM72"/>
<dbReference type="PANTHER" id="PTHR43172">
    <property type="entry name" value="ADENYLOSUCCINATE LYASE"/>
    <property type="match status" value="1"/>
</dbReference>
<evidence type="ECO:0000313" key="3">
    <source>
        <dbReference type="EMBL" id="KAF8452422.1"/>
    </source>
</evidence>
<dbReference type="Gene3D" id="1.20.200.10">
    <property type="entry name" value="Fumarase/aspartase (Central domain)"/>
    <property type="match status" value="1"/>
</dbReference>
<dbReference type="Pfam" id="PF00206">
    <property type="entry name" value="Lyase_1"/>
    <property type="match status" value="1"/>
</dbReference>
<comment type="caution">
    <text evidence="3">The sequence shown here is derived from an EMBL/GenBank/DDBJ whole genome shotgun (WGS) entry which is preliminary data.</text>
</comment>
<dbReference type="InterPro" id="IPR000362">
    <property type="entry name" value="Fumarate_lyase_fam"/>
</dbReference>
<gene>
    <name evidence="3" type="ORF">L210DRAFT_915030</name>
</gene>
<accession>A0AAD4GM72</accession>
<dbReference type="SUPFAM" id="SSF48557">
    <property type="entry name" value="L-aspartase-like"/>
    <property type="match status" value="1"/>
</dbReference>
<dbReference type="InterPro" id="IPR019468">
    <property type="entry name" value="AdenyloSucc_lyase_C"/>
</dbReference>
<dbReference type="Gene3D" id="1.10.40.30">
    <property type="entry name" value="Fumarase/aspartase (C-terminal domain)"/>
    <property type="match status" value="1"/>
</dbReference>
<evidence type="ECO:0000256" key="1">
    <source>
        <dbReference type="ARBA" id="ARBA00034772"/>
    </source>
</evidence>
<comment type="similarity">
    <text evidence="1">Belongs to the class-II fumarase/aspartase family.</text>
</comment>
<dbReference type="InterPro" id="IPR008948">
    <property type="entry name" value="L-Aspartase-like"/>
</dbReference>
<dbReference type="PRINTS" id="PR00149">
    <property type="entry name" value="FUMRATELYASE"/>
</dbReference>
<sequence>MFENIFSTPDVSSIWSDRTRIANYLRFEGCLARVQGDLDIIPRDAAVEIDAFCADVDNIDFEELKRDTEKIGYPVLGLVRQIVRQVNVKHPGLGEWAHFGATTQDVTDTATVLQLASTLEIVDASLRDVIGSLGALARRHATTRMAARSNLQQAVPMTLGFKLARLLATFQRHQRRLEQLRPRVLVLEFGGAAGTLASLPADKALPCQEALAECLGLSVPEIAWHTERDSFAEVGGFFALLAGTCAKFATDVKLLMQTEVAELSEPFHDQRGSSSTMPQKRNPVSCAYITAMAASVRSHCGAMYEAMVADHERSTGPWEIEWIALPEISKLTCATLKHTAELMAGLEVHREAMERNLSLTRGGIVSEAVMMALANKMGRQVAHDLVYNLCRRSANEDVPLLELLCADDKVASVGVGRDELQRLCEPGNYLGLSVEMVERVVTCDGEGDS</sequence>
<dbReference type="Pfam" id="PF10397">
    <property type="entry name" value="ADSL_C"/>
    <property type="match status" value="1"/>
</dbReference>